<dbReference type="PROSITE" id="PS50805">
    <property type="entry name" value="KRAB"/>
    <property type="match status" value="1"/>
</dbReference>
<evidence type="ECO:0000259" key="11">
    <source>
        <dbReference type="PROSITE" id="PS50805"/>
    </source>
</evidence>
<feature type="domain" description="C2H2-type" evidence="10">
    <location>
        <begin position="427"/>
        <end position="454"/>
    </location>
</feature>
<dbReference type="PROSITE" id="PS50157">
    <property type="entry name" value="ZINC_FINGER_C2H2_2"/>
    <property type="match status" value="13"/>
</dbReference>
<dbReference type="InterPro" id="IPR036051">
    <property type="entry name" value="KRAB_dom_sf"/>
</dbReference>
<evidence type="ECO:0000256" key="2">
    <source>
        <dbReference type="ARBA" id="ARBA00006991"/>
    </source>
</evidence>
<dbReference type="FunFam" id="3.30.160.60:FF:000690">
    <property type="entry name" value="Zinc finger protein 354C"/>
    <property type="match status" value="1"/>
</dbReference>
<evidence type="ECO:0000256" key="9">
    <source>
        <dbReference type="PROSITE-ProRule" id="PRU00042"/>
    </source>
</evidence>
<evidence type="ECO:0000313" key="12">
    <source>
        <dbReference type="Proteomes" id="UP000694906"/>
    </source>
</evidence>
<dbReference type="FunFam" id="3.30.160.60:FF:000184">
    <property type="entry name" value="Zinc finger protein 333"/>
    <property type="match status" value="7"/>
</dbReference>
<feature type="domain" description="C2H2-type" evidence="10">
    <location>
        <begin position="287"/>
        <end position="314"/>
    </location>
</feature>
<keyword evidence="4" id="KW-0677">Repeat</keyword>
<dbReference type="Pfam" id="PF01352">
    <property type="entry name" value="KRAB"/>
    <property type="match status" value="1"/>
</dbReference>
<accession>A0AAX6QUK8</accession>
<name>A0AAX6QUK8_HETGA</name>
<evidence type="ECO:0000259" key="10">
    <source>
        <dbReference type="PROSITE" id="PS50157"/>
    </source>
</evidence>
<keyword evidence="5 9" id="KW-0863">Zinc-finger</keyword>
<comment type="subcellular location">
    <subcellularLocation>
        <location evidence="1">Nucleus</location>
    </subcellularLocation>
</comment>
<feature type="domain" description="C2H2-type" evidence="10">
    <location>
        <begin position="343"/>
        <end position="370"/>
    </location>
</feature>
<evidence type="ECO:0000313" key="13">
    <source>
        <dbReference type="RefSeq" id="XP_012925249.2"/>
    </source>
</evidence>
<dbReference type="Gene3D" id="6.10.140.140">
    <property type="match status" value="1"/>
</dbReference>
<dbReference type="Pfam" id="PF00096">
    <property type="entry name" value="zf-C2H2"/>
    <property type="match status" value="2"/>
</dbReference>
<dbReference type="SMART" id="SM00355">
    <property type="entry name" value="ZnF_C2H2"/>
    <property type="match status" value="11"/>
</dbReference>
<proteinExistence type="inferred from homology"/>
<evidence type="ECO:0000256" key="4">
    <source>
        <dbReference type="ARBA" id="ARBA00022737"/>
    </source>
</evidence>
<feature type="domain" description="C2H2-type" evidence="10">
    <location>
        <begin position="483"/>
        <end position="510"/>
    </location>
</feature>
<dbReference type="SUPFAM" id="SSF57667">
    <property type="entry name" value="beta-beta-alpha zinc fingers"/>
    <property type="match status" value="8"/>
</dbReference>
<feature type="domain" description="C2H2-type" evidence="10">
    <location>
        <begin position="230"/>
        <end position="257"/>
    </location>
</feature>
<protein>
    <submittedName>
        <fullName evidence="13">Zinc finger protein 14-like</fullName>
    </submittedName>
</protein>
<evidence type="ECO:0000256" key="1">
    <source>
        <dbReference type="ARBA" id="ARBA00004123"/>
    </source>
</evidence>
<feature type="domain" description="C2H2-type" evidence="10">
    <location>
        <begin position="315"/>
        <end position="342"/>
    </location>
</feature>
<comment type="similarity">
    <text evidence="2">Belongs to the krueppel C2H2-type zinc-finger protein family.</text>
</comment>
<keyword evidence="6" id="KW-0862">Zinc</keyword>
<dbReference type="Gene3D" id="3.30.160.60">
    <property type="entry name" value="Classic Zinc Finger"/>
    <property type="match status" value="12"/>
</dbReference>
<feature type="domain" description="C2H2-type" evidence="10">
    <location>
        <begin position="567"/>
        <end position="589"/>
    </location>
</feature>
<feature type="domain" description="C2H2-type" evidence="10">
    <location>
        <begin position="371"/>
        <end position="398"/>
    </location>
</feature>
<dbReference type="SUPFAM" id="SSF109640">
    <property type="entry name" value="KRAB domain (Kruppel-associated box)"/>
    <property type="match status" value="1"/>
</dbReference>
<dbReference type="GO" id="GO:0005634">
    <property type="term" value="C:nucleus"/>
    <property type="evidence" value="ECO:0007669"/>
    <property type="project" value="UniProtKB-SubCell"/>
</dbReference>
<dbReference type="GeneID" id="101702225"/>
<dbReference type="FunFam" id="3.30.160.60:FF:000852">
    <property type="entry name" value="zinc finger protein 629 isoform X2"/>
    <property type="match status" value="1"/>
</dbReference>
<dbReference type="GO" id="GO:0008270">
    <property type="term" value="F:zinc ion binding"/>
    <property type="evidence" value="ECO:0007669"/>
    <property type="project" value="UniProtKB-KW"/>
</dbReference>
<feature type="domain" description="C2H2-type" evidence="10">
    <location>
        <begin position="154"/>
        <end position="181"/>
    </location>
</feature>
<dbReference type="FunFam" id="3.30.160.60:FF:000100">
    <property type="entry name" value="Zinc finger 45-like"/>
    <property type="match status" value="1"/>
</dbReference>
<evidence type="ECO:0000256" key="3">
    <source>
        <dbReference type="ARBA" id="ARBA00022723"/>
    </source>
</evidence>
<keyword evidence="12" id="KW-1185">Reference proteome</keyword>
<keyword evidence="3" id="KW-0479">Metal-binding</keyword>
<evidence type="ECO:0000256" key="6">
    <source>
        <dbReference type="ARBA" id="ARBA00022833"/>
    </source>
</evidence>
<evidence type="ECO:0000256" key="8">
    <source>
        <dbReference type="ARBA" id="ARBA00023242"/>
    </source>
</evidence>
<dbReference type="AlphaFoldDB" id="A0AAX6QUK8"/>
<gene>
    <name evidence="13" type="primary">LOC101702225</name>
</gene>
<dbReference type="PROSITE" id="PS00028">
    <property type="entry name" value="ZINC_FINGER_C2H2_1"/>
    <property type="match status" value="11"/>
</dbReference>
<dbReference type="InterPro" id="IPR001909">
    <property type="entry name" value="KRAB"/>
</dbReference>
<sequence length="589" mass="68483">MVTLWNRVWEQDGIGEAVTFADVAVNFTKEEWALLNPSQKKLCRDVMWETFMNMAVIRRTWDSQQIGEEYKNCWRNLRNEEVEKCYEYKVLNQSKEMFLLTPYVNVNMKKAGLKPAESVAYRKPLIDNISLNAPIRSQTKLKPDEYSGFKEKHYKCNEDGRTSSGFQSFKKHAKIKAGEKPCEYKQCGKADCDPRERTHPREKTFVCKQSVKAPGTLNDVQIHHNAGNPYVCQQTGESFISSCYIEIQERRHAGENPCISKECGKAKLAPSNSFHKHRSTHIGKKLYKCKQCGKAFRSHSNCHRHEKTHTGEKSYVCKQCGKAFSTHWYCQIHERSHTGNTPYICNHCGKAFTTHRNCQVHERSHTGEKPYVCKQCGKAFSMQKYYQIHKRRHTGEKPYVCEQCGKKFYSNISLYRHKKIHTREKSYVCNQCGEAFSTYRHCQIHERTHNGEKLYICKHCGKAFSSHCHCQRHERIHTGEKPYVCKHCGKAFNIQNNCQIHERTHTGEKPYACKHCGKAFNTHSQCKIHERTHTGEKPYVCKHCGKAFSTCSSHKTHERTHTGEKPYVCKQCGKAFSRHSYCQIHEKSH</sequence>
<dbReference type="GO" id="GO:0000977">
    <property type="term" value="F:RNA polymerase II transcription regulatory region sequence-specific DNA binding"/>
    <property type="evidence" value="ECO:0007669"/>
    <property type="project" value="TreeGrafter"/>
</dbReference>
<dbReference type="FunFam" id="3.30.160.60:FF:002402">
    <property type="entry name" value="Zinc finger protein 347"/>
    <property type="match status" value="1"/>
</dbReference>
<dbReference type="RefSeq" id="XP_012925249.2">
    <property type="nucleotide sequence ID" value="XM_013069795.2"/>
</dbReference>
<feature type="domain" description="C2H2-type" evidence="10">
    <location>
        <begin position="399"/>
        <end position="426"/>
    </location>
</feature>
<dbReference type="PANTHER" id="PTHR24381:SF390">
    <property type="entry name" value="ZINC FINGER PROTEIN 37 HOMOLOG"/>
    <property type="match status" value="1"/>
</dbReference>
<reference evidence="13" key="1">
    <citation type="submission" date="2025-08" db="UniProtKB">
        <authorList>
            <consortium name="RefSeq"/>
        </authorList>
    </citation>
    <scope>IDENTIFICATION</scope>
</reference>
<feature type="domain" description="C2H2-type" evidence="10">
    <location>
        <begin position="455"/>
        <end position="482"/>
    </location>
</feature>
<dbReference type="SMART" id="SM00349">
    <property type="entry name" value="KRAB"/>
    <property type="match status" value="1"/>
</dbReference>
<dbReference type="InterPro" id="IPR013087">
    <property type="entry name" value="Znf_C2H2_type"/>
</dbReference>
<keyword evidence="8" id="KW-0539">Nucleus</keyword>
<dbReference type="InterPro" id="IPR036236">
    <property type="entry name" value="Znf_C2H2_sf"/>
</dbReference>
<evidence type="ECO:0000256" key="7">
    <source>
        <dbReference type="ARBA" id="ARBA00023125"/>
    </source>
</evidence>
<feature type="domain" description="C2H2-type" evidence="10">
    <location>
        <begin position="539"/>
        <end position="566"/>
    </location>
</feature>
<dbReference type="GO" id="GO:0000981">
    <property type="term" value="F:DNA-binding transcription factor activity, RNA polymerase II-specific"/>
    <property type="evidence" value="ECO:0007669"/>
    <property type="project" value="TreeGrafter"/>
</dbReference>
<evidence type="ECO:0000256" key="5">
    <source>
        <dbReference type="ARBA" id="ARBA00022771"/>
    </source>
</evidence>
<keyword evidence="7" id="KW-0238">DNA-binding</keyword>
<feature type="domain" description="KRAB" evidence="11">
    <location>
        <begin position="18"/>
        <end position="110"/>
    </location>
</feature>
<feature type="domain" description="C2H2-type" evidence="10">
    <location>
        <begin position="511"/>
        <end position="538"/>
    </location>
</feature>
<organism evidence="12 13">
    <name type="scientific">Heterocephalus glaber</name>
    <name type="common">Naked mole rat</name>
    <dbReference type="NCBI Taxonomy" id="10181"/>
    <lineage>
        <taxon>Eukaryota</taxon>
        <taxon>Metazoa</taxon>
        <taxon>Chordata</taxon>
        <taxon>Craniata</taxon>
        <taxon>Vertebrata</taxon>
        <taxon>Euteleostomi</taxon>
        <taxon>Mammalia</taxon>
        <taxon>Eutheria</taxon>
        <taxon>Euarchontoglires</taxon>
        <taxon>Glires</taxon>
        <taxon>Rodentia</taxon>
        <taxon>Hystricomorpha</taxon>
        <taxon>Bathyergidae</taxon>
        <taxon>Heterocephalus</taxon>
    </lineage>
</organism>
<dbReference type="Proteomes" id="UP000694906">
    <property type="component" value="Unplaced"/>
</dbReference>
<dbReference type="PANTHER" id="PTHR24381">
    <property type="entry name" value="ZINC FINGER PROTEIN"/>
    <property type="match status" value="1"/>
</dbReference>
<dbReference type="KEGG" id="hgl:101702225"/>
<dbReference type="CDD" id="cd07765">
    <property type="entry name" value="KRAB_A-box"/>
    <property type="match status" value="1"/>
</dbReference>